<keyword evidence="2" id="KW-0040">ANK repeat</keyword>
<dbReference type="Gene3D" id="1.25.40.20">
    <property type="entry name" value="Ankyrin repeat-containing domain"/>
    <property type="match status" value="2"/>
</dbReference>
<feature type="domain" description="Nephrocystin 3-like N-terminal" evidence="4">
    <location>
        <begin position="190"/>
        <end position="354"/>
    </location>
</feature>
<dbReference type="InterPro" id="IPR036770">
    <property type="entry name" value="Ankyrin_rpt-contain_sf"/>
</dbReference>
<dbReference type="PRINTS" id="PR01415">
    <property type="entry name" value="ANKYRIN"/>
</dbReference>
<dbReference type="EMBL" id="QGMK01000159">
    <property type="protein sequence ID" value="TVY83735.1"/>
    <property type="molecule type" value="Genomic_DNA"/>
</dbReference>
<dbReference type="PANTHER" id="PTHR10039:SF15">
    <property type="entry name" value="NACHT DOMAIN-CONTAINING PROTEIN"/>
    <property type="match status" value="1"/>
</dbReference>
<dbReference type="Pfam" id="PF12796">
    <property type="entry name" value="Ank_2"/>
    <property type="match status" value="2"/>
</dbReference>
<reference evidence="5 6" key="1">
    <citation type="submission" date="2018-05" db="EMBL/GenBank/DDBJ databases">
        <title>Genome sequencing and assembly of the regulated plant pathogen Lachnellula willkommii and related sister species for the development of diagnostic species identification markers.</title>
        <authorList>
            <person name="Giroux E."/>
            <person name="Bilodeau G."/>
        </authorList>
    </citation>
    <scope>NUCLEOTIDE SEQUENCE [LARGE SCALE GENOMIC DNA]</scope>
    <source>
        <strain evidence="5 6">CBS 268.59</strain>
    </source>
</reference>
<evidence type="ECO:0000313" key="5">
    <source>
        <dbReference type="EMBL" id="TVY83735.1"/>
    </source>
</evidence>
<accession>A0A8T9CD78</accession>
<dbReference type="Pfam" id="PF24883">
    <property type="entry name" value="NPHP3_N"/>
    <property type="match status" value="1"/>
</dbReference>
<organism evidence="5 6">
    <name type="scientific">Lachnellula suecica</name>
    <dbReference type="NCBI Taxonomy" id="602035"/>
    <lineage>
        <taxon>Eukaryota</taxon>
        <taxon>Fungi</taxon>
        <taxon>Dikarya</taxon>
        <taxon>Ascomycota</taxon>
        <taxon>Pezizomycotina</taxon>
        <taxon>Leotiomycetes</taxon>
        <taxon>Helotiales</taxon>
        <taxon>Lachnaceae</taxon>
        <taxon>Lachnellula</taxon>
    </lineage>
</organism>
<dbReference type="PANTHER" id="PTHR10039">
    <property type="entry name" value="AMELOGENIN"/>
    <property type="match status" value="1"/>
</dbReference>
<keyword evidence="6" id="KW-1185">Reference proteome</keyword>
<protein>
    <submittedName>
        <fullName evidence="5">Ankyrin repeat domain-containing protein</fullName>
    </submittedName>
</protein>
<proteinExistence type="predicted"/>
<dbReference type="PROSITE" id="PS50297">
    <property type="entry name" value="ANK_REP_REGION"/>
    <property type="match status" value="2"/>
</dbReference>
<dbReference type="InterPro" id="IPR054471">
    <property type="entry name" value="GPIID_WHD"/>
</dbReference>
<dbReference type="AlphaFoldDB" id="A0A8T9CD78"/>
<dbReference type="InterPro" id="IPR027417">
    <property type="entry name" value="P-loop_NTPase"/>
</dbReference>
<feature type="domain" description="GPI inositol-deacylase winged helix" evidence="3">
    <location>
        <begin position="463"/>
        <end position="560"/>
    </location>
</feature>
<dbReference type="PROSITE" id="PS50088">
    <property type="entry name" value="ANK_REPEAT"/>
    <property type="match status" value="3"/>
</dbReference>
<feature type="repeat" description="ANK" evidence="2">
    <location>
        <begin position="832"/>
        <end position="864"/>
    </location>
</feature>
<dbReference type="Pfam" id="PF00023">
    <property type="entry name" value="Ank"/>
    <property type="match status" value="1"/>
</dbReference>
<keyword evidence="1" id="KW-0677">Repeat</keyword>
<feature type="repeat" description="ANK" evidence="2">
    <location>
        <begin position="798"/>
        <end position="822"/>
    </location>
</feature>
<dbReference type="Pfam" id="PF22939">
    <property type="entry name" value="WHD_GPIID"/>
    <property type="match status" value="1"/>
</dbReference>
<feature type="repeat" description="ANK" evidence="2">
    <location>
        <begin position="765"/>
        <end position="797"/>
    </location>
</feature>
<comment type="caution">
    <text evidence="5">The sequence shown here is derived from an EMBL/GenBank/DDBJ whole genome shotgun (WGS) entry which is preliminary data.</text>
</comment>
<name>A0A8T9CD78_9HELO</name>
<gene>
    <name evidence="5" type="primary">ANKRD50_1</name>
    <name evidence="5" type="ORF">LSUE1_G001674</name>
</gene>
<dbReference type="Gene3D" id="3.40.50.300">
    <property type="entry name" value="P-loop containing nucleotide triphosphate hydrolases"/>
    <property type="match status" value="1"/>
</dbReference>
<dbReference type="Proteomes" id="UP000469558">
    <property type="component" value="Unassembled WGS sequence"/>
</dbReference>
<evidence type="ECO:0000256" key="1">
    <source>
        <dbReference type="ARBA" id="ARBA00022737"/>
    </source>
</evidence>
<dbReference type="OrthoDB" id="195446at2759"/>
<dbReference type="InterPro" id="IPR056884">
    <property type="entry name" value="NPHP3-like_N"/>
</dbReference>
<dbReference type="SMART" id="SM00248">
    <property type="entry name" value="ANK"/>
    <property type="match status" value="6"/>
</dbReference>
<dbReference type="SUPFAM" id="SSF52540">
    <property type="entry name" value="P-loop containing nucleoside triphosphate hydrolases"/>
    <property type="match status" value="1"/>
</dbReference>
<evidence type="ECO:0000259" key="4">
    <source>
        <dbReference type="Pfam" id="PF24883"/>
    </source>
</evidence>
<evidence type="ECO:0000256" key="2">
    <source>
        <dbReference type="PROSITE-ProRule" id="PRU00023"/>
    </source>
</evidence>
<sequence length="933" mass="104342">MSFGFSVGDFIAVLDKVEKIRSRFVAAPSQFSALSQEVKNLSNIVRDINDALQIASNFTPRQEEDLRDISQNCQNVLVDLEKTVDENQVLEVRSGNLSSKTVRAWKRLTWEPANVAELRARISSSIGLLTAFNSGITKSITKEDLEATKQAVERLTQHQDDAQRHDIEKWISSDKPSAKQNDIFRRRQEGTGEWLLESPEYRTWYKGEKQTLFCQGIPGAGKTIMSSIVINDLDSTFPAGQSDVGIAFLYCDYKTEKEQSPEFFMASLLSQLLRRQSSLPAFIRDLYQKEKEDLPRPQDIKSALRIVVKTCSRVFIVVDALDECKEADSTRTELLDELFYLRDECGAALFTTSRFHTKDVSSRFHGELGLDIRADDGDIEKFLRGNMGSLREFIQKRPTLQEDIRTAIIASAKGMFLLAKLHLDSLRDKVTPKEVKNALERLPKGSNALNLAYDEAIRRIESQDTGIKELAKKTLSWVVHAKRQLRAAELQHALAVEIKSSVLGIDASHNEIDEKPHLRELDPDNIAEIEDILSACGGLVIIEEETRHVHLVHETTMEYFHQIRDSWLPGTDTEMTVVCLTYLSLDRPEDDPFLGNSEPKHFWGKGETGFADYAAQYWGDHAHDADDTYMQAALDFLCSKKKAKAGLPIFTLDSSGLRRIFEEDTPAFHVITYFELPDLIKPLRTHGLPINAQDEQGWTALSYAAHFGKMTMAKALLAEDGIAPDHKDAIGRTPLFIALMSQHVKLVKVFLQQPGVNPDVSLDDSCGTPLAFAAHRGFLDMFTLLLQNGANPASKNKEGRTPLLIAARGGHVKIVQALLNTGLAKMESGDKNGKTPLMNATERGRIGVVKLLLDAGSNPNTKDKYGWTALFYALNCGQLEISRLLVASKDVDTEARDSLGRTAYDYSYFPPPAVLSETAPMYNRRSSLSDNTN</sequence>
<dbReference type="InterPro" id="IPR002110">
    <property type="entry name" value="Ankyrin_rpt"/>
</dbReference>
<dbReference type="SUPFAM" id="SSF48403">
    <property type="entry name" value="Ankyrin repeat"/>
    <property type="match status" value="1"/>
</dbReference>
<evidence type="ECO:0000259" key="3">
    <source>
        <dbReference type="Pfam" id="PF22939"/>
    </source>
</evidence>
<evidence type="ECO:0000313" key="6">
    <source>
        <dbReference type="Proteomes" id="UP000469558"/>
    </source>
</evidence>